<name>A0A9X3TN37_9BACL</name>
<keyword evidence="2" id="KW-1185">Reference proteome</keyword>
<dbReference type="SUPFAM" id="SSF56112">
    <property type="entry name" value="Protein kinase-like (PK-like)"/>
    <property type="match status" value="2"/>
</dbReference>
<dbReference type="PANTHER" id="PTHR39179">
    <property type="entry name" value="SPORE COAT PROTEIN I"/>
    <property type="match status" value="1"/>
</dbReference>
<dbReference type="GO" id="GO:0042601">
    <property type="term" value="C:endospore-forming forespore"/>
    <property type="evidence" value="ECO:0007669"/>
    <property type="project" value="TreeGrafter"/>
</dbReference>
<dbReference type="Proteomes" id="UP001151071">
    <property type="component" value="Unassembled WGS sequence"/>
</dbReference>
<dbReference type="InterPro" id="IPR047175">
    <property type="entry name" value="CotS-like"/>
</dbReference>
<evidence type="ECO:0000313" key="2">
    <source>
        <dbReference type="Proteomes" id="UP001151071"/>
    </source>
</evidence>
<dbReference type="InterPro" id="IPR011009">
    <property type="entry name" value="Kinase-like_dom_sf"/>
</dbReference>
<protein>
    <recommendedName>
        <fullName evidence="3">Spore coat protein</fullName>
    </recommendedName>
</protein>
<accession>A0A9X3TN37</accession>
<dbReference type="PANTHER" id="PTHR39179:SF2">
    <property type="entry name" value="ENDOSPORE COAT-ASSOCIATED PROTEIN YUTH"/>
    <property type="match status" value="1"/>
</dbReference>
<dbReference type="Gene3D" id="3.30.200.20">
    <property type="entry name" value="Phosphorylase Kinase, domain 1"/>
    <property type="match status" value="1"/>
</dbReference>
<dbReference type="Gene3D" id="3.90.1200.10">
    <property type="match status" value="1"/>
</dbReference>
<reference evidence="1" key="1">
    <citation type="submission" date="2022-12" db="EMBL/GenBank/DDBJ databases">
        <title>Draft genome sequence of the thermophilic strain Brevibacillus thermoruber HT42, isolated from Los Humeros, Puebla, Mexico, with biotechnological potential.</title>
        <authorList>
            <person name="Lara Sanchez J."/>
            <person name="Solis Palacios R."/>
            <person name="Bustos Baena A.S."/>
            <person name="Ruz Baez A.E."/>
            <person name="Espinosa Luna G."/>
            <person name="Oliart Ros R.M."/>
        </authorList>
    </citation>
    <scope>NUCLEOTIDE SEQUENCE</scope>
    <source>
        <strain evidence="1">HT42</strain>
    </source>
</reference>
<comment type="caution">
    <text evidence="1">The sequence shown here is derived from an EMBL/GenBank/DDBJ whole genome shotgun (WGS) entry which is preliminary data.</text>
</comment>
<dbReference type="RefSeq" id="WP_029098386.1">
    <property type="nucleotide sequence ID" value="NZ_JAPYYP010000003.1"/>
</dbReference>
<dbReference type="EMBL" id="JAPYYP010000003">
    <property type="protein sequence ID" value="MDA5107395.1"/>
    <property type="molecule type" value="Genomic_DNA"/>
</dbReference>
<evidence type="ECO:0000313" key="1">
    <source>
        <dbReference type="EMBL" id="MDA5107395.1"/>
    </source>
</evidence>
<proteinExistence type="predicted"/>
<sequence length="361" mass="41936">MEYKALLEEAYGFSLHGCRTAGAGTVLETDQGLFYLYTAPAGSKYKSRFIERVKKQLAQQQEVNMLSLVKTKEGYPHVVSDDQIYYLYRGVREGVPDDPAFAAGQALAQFHQATRSFKSDKLFLPYSTLGRWPGMWRKKLREYNGYREDMDEADGEIFPFDEYLLTSYTYVHQLGETAVQYLYHAGYDSVVKETAHCGKVAYQNFDQGYILWNEEAVRYVCGEWNWVLDMRARDIGQWIKAEVRRNGWQEDVVTRFLDGYNSVCPLLESEYAVVYGLMLYPGRFLKLVETYRALPWEERQEVDVAAWKEHLEEELINMEEALRRYPQTIAQRYGAPVPHIDWLWRPADDKTDGVRDEASGG</sequence>
<dbReference type="AlphaFoldDB" id="A0A9X3TN37"/>
<gene>
    <name evidence="1" type="ORF">O3V59_03400</name>
</gene>
<evidence type="ECO:0008006" key="3">
    <source>
        <dbReference type="Google" id="ProtNLM"/>
    </source>
</evidence>
<organism evidence="1 2">
    <name type="scientific">Brevibacillus thermoruber</name>
    <dbReference type="NCBI Taxonomy" id="33942"/>
    <lineage>
        <taxon>Bacteria</taxon>
        <taxon>Bacillati</taxon>
        <taxon>Bacillota</taxon>
        <taxon>Bacilli</taxon>
        <taxon>Bacillales</taxon>
        <taxon>Paenibacillaceae</taxon>
        <taxon>Brevibacillus</taxon>
    </lineage>
</organism>